<reference evidence="2" key="2">
    <citation type="submission" date="2021-03" db="UniProtKB">
        <authorList>
            <consortium name="EnsemblPlants"/>
        </authorList>
    </citation>
    <scope>IDENTIFICATION</scope>
</reference>
<dbReference type="AlphaFoldDB" id="A0A803NJ52"/>
<sequence>MNITNVYITELNSIFLLFLLKKKLSWNFIRVLVSKTLFIRLPRVIPYLVKCRGIYRRSLHSRAFWAALARRDPIIDLVGGRSIIRPKRGHWFFKCRWQQQSSWEEEKAIHCLSCYVLVCTIITWEPPPSSCSAVFARPTPPTPPSSLQKIPSVGFTFPIKTVLLDHVAMQKEGEIKRALDESLEDEKGFLHRRADILSVVRSAEVLEGFHASVSTRTKICVEAPEKCLAPNVGSETVPFVALLAKRATEEVGTLVMELQHVKGDNREVHKAKKTLPAELAKAKTKIEGLKKDNQLLEDSYAQQTRLIWRMRAVHCLYKETMERMPGVKSSHQSSSTHL</sequence>
<evidence type="ECO:0000313" key="3">
    <source>
        <dbReference type="Proteomes" id="UP000596661"/>
    </source>
</evidence>
<protein>
    <submittedName>
        <fullName evidence="2">Uncharacterized protein</fullName>
    </submittedName>
</protein>
<name>A0A803NJ52_CANSA</name>
<dbReference type="Gramene" id="evm.model.01.1944">
    <property type="protein sequence ID" value="cds.evm.model.01.1944"/>
    <property type="gene ID" value="evm.TU.01.1944"/>
</dbReference>
<organism evidence="2 3">
    <name type="scientific">Cannabis sativa</name>
    <name type="common">Hemp</name>
    <name type="synonym">Marijuana</name>
    <dbReference type="NCBI Taxonomy" id="3483"/>
    <lineage>
        <taxon>Eukaryota</taxon>
        <taxon>Viridiplantae</taxon>
        <taxon>Streptophyta</taxon>
        <taxon>Embryophyta</taxon>
        <taxon>Tracheophyta</taxon>
        <taxon>Spermatophyta</taxon>
        <taxon>Magnoliopsida</taxon>
        <taxon>eudicotyledons</taxon>
        <taxon>Gunneridae</taxon>
        <taxon>Pentapetalae</taxon>
        <taxon>rosids</taxon>
        <taxon>fabids</taxon>
        <taxon>Rosales</taxon>
        <taxon>Cannabaceae</taxon>
        <taxon>Cannabis</taxon>
    </lineage>
</organism>
<accession>A0A803NJ52</accession>
<evidence type="ECO:0000256" key="1">
    <source>
        <dbReference type="SAM" id="Coils"/>
    </source>
</evidence>
<dbReference type="EnsemblPlants" id="evm.model.01.1944">
    <property type="protein sequence ID" value="cds.evm.model.01.1944"/>
    <property type="gene ID" value="evm.TU.01.1944"/>
</dbReference>
<dbReference type="EMBL" id="UZAU01000053">
    <property type="status" value="NOT_ANNOTATED_CDS"/>
    <property type="molecule type" value="Genomic_DNA"/>
</dbReference>
<keyword evidence="3" id="KW-1185">Reference proteome</keyword>
<reference evidence="2" key="1">
    <citation type="submission" date="2018-11" db="EMBL/GenBank/DDBJ databases">
        <authorList>
            <person name="Grassa J C."/>
        </authorList>
    </citation>
    <scope>NUCLEOTIDE SEQUENCE [LARGE SCALE GENOMIC DNA]</scope>
</reference>
<feature type="coiled-coil region" evidence="1">
    <location>
        <begin position="279"/>
        <end position="306"/>
    </location>
</feature>
<dbReference type="Proteomes" id="UP000596661">
    <property type="component" value="Chromosome 1"/>
</dbReference>
<keyword evidence="1" id="KW-0175">Coiled coil</keyword>
<proteinExistence type="predicted"/>
<evidence type="ECO:0000313" key="2">
    <source>
        <dbReference type="EnsemblPlants" id="cds.evm.model.01.1944"/>
    </source>
</evidence>